<sequence>MKQIRNFFAVSLKYPENADAPFISAKESGILAKKMVEIAQENNIPVVENDIAANILSMRQIGECIPESTWEAIAEIFTFIKNMEKAQ</sequence>
<evidence type="ECO:0000313" key="2">
    <source>
        <dbReference type="EMBL" id="AEB13909.1"/>
    </source>
</evidence>
<dbReference type="EMBL" id="CP002631">
    <property type="protein sequence ID" value="AEB13909.1"/>
    <property type="molecule type" value="Genomic_DNA"/>
</dbReference>
<dbReference type="InterPro" id="IPR006135">
    <property type="entry name" value="T3SS_substrate_exporter"/>
</dbReference>
<keyword evidence="3" id="KW-1185">Reference proteome</keyword>
<reference evidence="2 3" key="1">
    <citation type="journal article" date="2011" name="Stand. Genomic Sci.">
        <title>Complete genome sequence of Treponema succinifaciens type strain (6091).</title>
        <authorList>
            <person name="Han C."/>
            <person name="Gronow S."/>
            <person name="Teshima H."/>
            <person name="Lapidus A."/>
            <person name="Nolan M."/>
            <person name="Lucas S."/>
            <person name="Hammon N."/>
            <person name="Deshpande S."/>
            <person name="Cheng J.F."/>
            <person name="Zeytun A."/>
            <person name="Tapia R."/>
            <person name="Goodwin L."/>
            <person name="Pitluck S."/>
            <person name="Liolios K."/>
            <person name="Pagani I."/>
            <person name="Ivanova N."/>
            <person name="Mavromatis K."/>
            <person name="Mikhailova N."/>
            <person name="Huntemann M."/>
            <person name="Pati A."/>
            <person name="Chen A."/>
            <person name="Palaniappan K."/>
            <person name="Land M."/>
            <person name="Hauser L."/>
            <person name="Brambilla E.M."/>
            <person name="Rohde M."/>
            <person name="Goker M."/>
            <person name="Woyke T."/>
            <person name="Bristow J."/>
            <person name="Eisen J.A."/>
            <person name="Markowitz V."/>
            <person name="Hugenholtz P."/>
            <person name="Kyrpides N.C."/>
            <person name="Klenk H.P."/>
            <person name="Detter J.C."/>
        </authorList>
    </citation>
    <scope>NUCLEOTIDE SEQUENCE [LARGE SCALE GENOMIC DNA]</scope>
    <source>
        <strain evidence="3">ATCC 33096 / DSM 2489 / 6091</strain>
    </source>
</reference>
<dbReference type="OrthoDB" id="361231at2"/>
<dbReference type="PANTHER" id="PTHR30531">
    <property type="entry name" value="FLAGELLAR BIOSYNTHETIC PROTEIN FLHB"/>
    <property type="match status" value="1"/>
</dbReference>
<name>F2NUS8_TRES6</name>
<organism evidence="2 3">
    <name type="scientific">Treponema succinifaciens (strain ATCC 33096 / DSM 2489 / 6091)</name>
    <dbReference type="NCBI Taxonomy" id="869209"/>
    <lineage>
        <taxon>Bacteria</taxon>
        <taxon>Pseudomonadati</taxon>
        <taxon>Spirochaetota</taxon>
        <taxon>Spirochaetia</taxon>
        <taxon>Spirochaetales</taxon>
        <taxon>Treponemataceae</taxon>
        <taxon>Treponema</taxon>
    </lineage>
</organism>
<dbReference type="KEGG" id="tsu:Tresu_0989"/>
<dbReference type="PANTHER" id="PTHR30531:SF12">
    <property type="entry name" value="FLAGELLAR BIOSYNTHETIC PROTEIN FLHB"/>
    <property type="match status" value="1"/>
</dbReference>
<evidence type="ECO:0000313" key="3">
    <source>
        <dbReference type="Proteomes" id="UP000006852"/>
    </source>
</evidence>
<dbReference type="GeneID" id="302998152"/>
<dbReference type="GO" id="GO:0009306">
    <property type="term" value="P:protein secretion"/>
    <property type="evidence" value="ECO:0007669"/>
    <property type="project" value="InterPro"/>
</dbReference>
<evidence type="ECO:0000256" key="1">
    <source>
        <dbReference type="ARBA" id="ARBA00010690"/>
    </source>
</evidence>
<dbReference type="Pfam" id="PF01312">
    <property type="entry name" value="Bac_export_2"/>
    <property type="match status" value="1"/>
</dbReference>
<comment type="similarity">
    <text evidence="1">Belongs to the type III secretion exporter family.</text>
</comment>
<dbReference type="HOGENOM" id="CLU_041013_4_2_12"/>
<dbReference type="Gene3D" id="3.40.1690.10">
    <property type="entry name" value="secretion proteins EscU"/>
    <property type="match status" value="1"/>
</dbReference>
<accession>F2NUS8</accession>
<reference evidence="3" key="2">
    <citation type="submission" date="2011-04" db="EMBL/GenBank/DDBJ databases">
        <title>The complete genome of chromosome of Treponema succinifaciens DSM 2489.</title>
        <authorList>
            <person name="Lucas S."/>
            <person name="Copeland A."/>
            <person name="Lapidus A."/>
            <person name="Bruce D."/>
            <person name="Goodwin L."/>
            <person name="Pitluck S."/>
            <person name="Peters L."/>
            <person name="Kyrpides N."/>
            <person name="Mavromatis K."/>
            <person name="Ivanova N."/>
            <person name="Ovchinnikova G."/>
            <person name="Teshima H."/>
            <person name="Detter J.C."/>
            <person name="Tapia R."/>
            <person name="Han C."/>
            <person name="Land M."/>
            <person name="Hauser L."/>
            <person name="Markowitz V."/>
            <person name="Cheng J.-F."/>
            <person name="Hugenholtz P."/>
            <person name="Woyke T."/>
            <person name="Wu D."/>
            <person name="Gronow S."/>
            <person name="Wellnitz S."/>
            <person name="Brambilla E."/>
            <person name="Klenk H.-P."/>
            <person name="Eisen J.A."/>
        </authorList>
    </citation>
    <scope>NUCLEOTIDE SEQUENCE [LARGE SCALE GENOMIC DNA]</scope>
    <source>
        <strain evidence="3">ATCC 33096 / DSM 2489 / 6091</strain>
    </source>
</reference>
<dbReference type="AlphaFoldDB" id="F2NUS8"/>
<dbReference type="GO" id="GO:0005886">
    <property type="term" value="C:plasma membrane"/>
    <property type="evidence" value="ECO:0007669"/>
    <property type="project" value="TreeGrafter"/>
</dbReference>
<dbReference type="eggNOG" id="COG2257">
    <property type="taxonomic scope" value="Bacteria"/>
</dbReference>
<protein>
    <submittedName>
        <fullName evidence="2">Type III secretion exporter</fullName>
    </submittedName>
</protein>
<dbReference type="Proteomes" id="UP000006852">
    <property type="component" value="Chromosome"/>
</dbReference>
<dbReference type="RefSeq" id="WP_013701201.1">
    <property type="nucleotide sequence ID" value="NC_015385.1"/>
</dbReference>
<dbReference type="InterPro" id="IPR029025">
    <property type="entry name" value="T3SS_substrate_exporter_C"/>
</dbReference>
<dbReference type="STRING" id="869209.Tresu_0989"/>
<proteinExistence type="inferred from homology"/>
<gene>
    <name evidence="2" type="ordered locus">Tresu_0989</name>
</gene>
<dbReference type="SUPFAM" id="SSF160544">
    <property type="entry name" value="EscU C-terminal domain-like"/>
    <property type="match status" value="1"/>
</dbReference>